<feature type="region of interest" description="Disordered" evidence="3">
    <location>
        <begin position="111"/>
        <end position="134"/>
    </location>
</feature>
<dbReference type="RefSeq" id="XP_062703308.1">
    <property type="nucleotide sequence ID" value="XM_062847324.1"/>
</dbReference>
<dbReference type="Pfam" id="PF02138">
    <property type="entry name" value="Beach"/>
    <property type="match status" value="1"/>
</dbReference>
<protein>
    <submittedName>
        <fullName evidence="6">Uncharacterized protein</fullName>
    </submittedName>
</protein>
<dbReference type="PANTHER" id="PTHR13743">
    <property type="entry name" value="BEIGE/BEACH-RELATED"/>
    <property type="match status" value="1"/>
</dbReference>
<feature type="region of interest" description="Disordered" evidence="3">
    <location>
        <begin position="157"/>
        <end position="216"/>
    </location>
</feature>
<dbReference type="PROSITE" id="PS50197">
    <property type="entry name" value="BEACH"/>
    <property type="match status" value="1"/>
</dbReference>
<dbReference type="Pfam" id="PF14844">
    <property type="entry name" value="PH_BEACH"/>
    <property type="match status" value="1"/>
</dbReference>
<dbReference type="InterPro" id="IPR036372">
    <property type="entry name" value="BEACH_dom_sf"/>
</dbReference>
<dbReference type="CDD" id="cd06071">
    <property type="entry name" value="Beach"/>
    <property type="match status" value="1"/>
</dbReference>
<feature type="domain" description="BEACH" evidence="4">
    <location>
        <begin position="2784"/>
        <end position="3082"/>
    </location>
</feature>
<feature type="domain" description="BEACH-type PH" evidence="5">
    <location>
        <begin position="2690"/>
        <end position="2781"/>
    </location>
</feature>
<dbReference type="InterPro" id="IPR036322">
    <property type="entry name" value="WD40_repeat_dom_sf"/>
</dbReference>
<dbReference type="Proteomes" id="UP000069940">
    <property type="component" value="Unassembled WGS sequence"/>
</dbReference>
<dbReference type="PROSITE" id="PS50082">
    <property type="entry name" value="WD_REPEATS_2"/>
    <property type="match status" value="1"/>
</dbReference>
<dbReference type="InterPro" id="IPR011993">
    <property type="entry name" value="PH-like_dom_sf"/>
</dbReference>
<sequence>MRMASENSSPLSLSATCARIGTLWRNYLNASSNDDRSLDDGDNNTDDIGCSTLVGASKTAWLEVFLYEFGKLSDEQRAYFQRSNISETISSVLSRQLLLFIYEICDSSKGGIPPLPPSEEQTPPKRASSITSSLSSASTYMTARSAMTGSGTVVVAADDTNPVPVPADGADTLGMLPPPQASSTDQHQQNDNKIEPDSFGGSGGGGSGGGGGSDHGEDRCNVLREFLLEGVGGRVLKVLDQIGAKDIVNSREFAEVLIQILPTRKRCLVHQTDLEYPVEYNLQLLKVFKMRTGNSDWRNGTKRNSLNMSSSQIIECSSPVLTSSPPAICRMLSSPPVPQEHKVVQTEPDPPQPTNLADYHTEAFNAHIHATLGHDRLTMIVLNLLESLVIHENIFMIDEKSVTITCLRMAIERLRRQEVFEESARNRQILRHKLLGILMLSLNNLFFLDTLESDHVSLKQITSDVMELLRKELDADSISPISCDFVYNLTYTIVSTVNQTFLHYCEHMVSEQFFKAIFRLLESNLDIVKHVYGLLHEQNGINGTHNSSVVDVLLKMLQNFILVLAPSRASGKKPPRARHRLHHARQDPKTAYICALENILLNIFPVVKYSDQRKLLHFFGENQICCCNATIETLEALLVINSDDLVPRICLNFANRSVICAIFGRSSCTSCEDERHSDCFDGRFNRLHRQAFEAFGREENRPRMPILLKYLQEVVKVIPAALEKFILFELVVPQLRKEMAGFDSGMLDDTTKDLVNGCLLIVGRCLKNAHLFEAFFTEGNVDMLRDFSKRAEFVYHTGVIFRIAFDAADGLDMIEDQLGKIILDNVQALSDHLGALFAVLKSSDVRVRLKGPTAKVGEDLTEQDSTNNVLQVFAEHWKVVRHLIQVNDHFYEAFCKTFGECEDFIRLVCNLFSAILFYDKPKQGESTPSKVSTTDLTEQTSPERRSILNIFHFNDQLIDHQLSSDEFYYSCTAIASDGAEDEDYTLLRELAMEKVMQFPAASQEQLNNGKLERTWSLFDKLNIRQMLTDLVDEYFPGSMAKQRPRFDELPEQARQLLSTGGFIRKRLAMLVELILSTFQVLVDKDNRLEDAMQSALIELKKLLLSGALENWDSPEVTKNVMNALQSLLKIAEVRSEVAGFEVIDGQQTSEYYFPTQSFSSTGRKSVSAEDEVSSTDDSFTTAFDDGYDGDVENDHLLTVVSRSSSTRSREIGSSKVNQHICNIVVDILVELSKKCATDPQNWCSTLSQMVLKLNGIKSHLGGSLYLITGFGPVLQRSDVRLKELQTSILELITDLDSPEVFAKFLQLLSLEDPPVQLILTKLMNLVDTTFKLECYTEVSFPDPSDDGTRISTCDVLLSKKISYLREHHKYYNIRSPFTCSAKMIPLSYVNFSPWSAEGCTASVWFRLNPTHQDINRLTITHLISVGSEKQIVSVFINRQRQFTVRFNKPDRIISSANTKRYLASAIDVSCCDNCAKELSHMWNYKNFLRSIEPSVSVFRIDAPGAQCVYCYKHLPVGRTSVTTSLSNDYFYDLHSEQYTIKDLQLKEDQWTSLALSVQQQDNSISIVLTLNGVQQQTLTISDPCQIHIDTALPVLAIGHRIGVEDDCPLNYSLSNVQLFRKSFTDVSTLANLYSLGPNWLHLAGFFKGEVVPNYGSLNLTKLSLEDLHPRNHFHQLHRSHVGTYAAHKPDVFISGKPGYGRIALGMLSFSPRIIPRENLSLQRSIQLSGGITAILFAFARIVELSDSPRIHADALNLLLRIAHDNNDFYNEFVQRDLLELVGIVLKNKKCHKEVCVLAAMLEVTFDQPILVYRGDVYSVLTNSVARIRYPEIIVFFFENFQMWIDHSEEVLNLVFKVLITITRDKHPGMDYNCKRLADAGLVPTLIDFCRMNFVIPPKTVKISEAAADWLVALIKNLSNTPPKVSLLKEIIDLLLLMHKPTDSYVTHDRQKFYFNINPHSPPHKSTKSNENKLAQRLNLRERRLKLRKVIPLAITNTNNASFESTTSFIEMGRLDSRPNDPVETSPQVAPPESLQISPTAGNYEANYEKLNQALANVGIHRKSLKSEKRKIRRLQSPIARVSLTPKERSSPSKLCLRNELNQSTQSLPTKFKFFEQNYFGTGNDFIQESFLRALCDLLLILPDQEAKQFFSADNQIIETLLILANNSNIRIRTMIINLIAVISDRVLGSYTEEQLKIFWHHLGNQIGSHSVSIELLNSCFRWVTKSGSVLALESLILEYHINVVQECGLNVLMAILPQSHGEPRLFQLVLHLMDYIGVKHPKATQYMVDNGLVGTIVKTAIKMHEKEDTGEVGANRDSFLSFITGFAQRSLMSVNFINPFWDLINGFILAERHKNPKVTQGVRDIHALFYRNLLQLFIYRPTDSIIGHKNNSFTVDLPGSGIPKAEVKARFNQIHDKAVAFITNCDADHQVFEPEVLLIKSLMNRTLNGNPRGGNIILWCLLPKRPASLKLYTIRQLGQYIDSGNYLSLICDVRMLKVFSHSILLFNNKDLSAEDLAFVNSFCKAIDGTQNITWTLTQTLEEFDYLRMINMNDQEQTILKSINKQEKLIHTCTIAAMEITRNIVEKQNKLRKELIIQLKKDNDFKFFNQWRQIIAQMTHEDAPWYNERLYPTSWELDDTYGPGLVQIRMRRCHRTVEQRFLQKDFRTEDDQPLKPLLEYLIPHNRSQEFSMENQVLYTSTVRQISPKEECDSDCILTSTELVLCQSTGDISIYDLHDITKIWNKRYQHQETAVEIFLRSDRSLFLVFDRSAERELFVGFFHDLVQREGRQDLEAYTQAWKEGSLSNWEYLMHLNQISGRSYHDLMQYPVYPWILSDYESPTLDLLLEKSFRNLEKPIAVQYKDLEKHYINNYNYLKQAENDSLDRQRIQPYHYSSHYSNSGTVLHFLVRMLPFTSLFLQYQDDSFDIPDRTFHSLATTWKLASKDSPTDVKELIPEFYCCPEFLENFEGFDFGLRQSGEPVDHVELPPWSHQSTRLFVLIHRQALECDHVRKRISSWIDLIFGYKQTGSAAVEAINVFHPATYANFNATDIDDPVEKLALETMVKTYGQMPRQLFDSPHPQSIVAPLWANPPEVIDTVSGLKWGLYSGSPVLPSPKIVDIRATLNNLATLTHMEGNRVVGLPSRMNIFRGQHTKAQYLMDWGHLDDVVRFRSIQESDTRSSELVYNTNMDPITACGSDPNCPDVWFGHRSGRIAVFQQRQPKKMSFFNSNIQPTVTRKRSSSFRKWIDRKSATLRRKLEGDEEGEESTGSVPIKWNFPVILIKHRAEITAIAISMEFKIVVSVSVDGTAAIWDCNTLSYVREIPKPVNGINSKISLVAISPTLGDIVTVHSSTHAASMSSRSNDTSTLVDDESFEVTENYNMDYVNVAMASSRDQLRLHTINAKYVEHVFMESPVMAVCYTSVKEGCGVNCIAVGMESGVIRLYSSWNLALVREITTNLGDPFGIISLIYSKNQHLIVLMSSNVIQTWKSEGLPGTSPQITELPVRRSVG</sequence>
<dbReference type="InterPro" id="IPR000409">
    <property type="entry name" value="BEACH_dom"/>
</dbReference>
<dbReference type="SUPFAM" id="SSF50729">
    <property type="entry name" value="PH domain-like"/>
    <property type="match status" value="1"/>
</dbReference>
<dbReference type="InterPro" id="IPR050865">
    <property type="entry name" value="BEACH_Domain"/>
</dbReference>
<dbReference type="EnsemblMetazoa" id="AALFPA23_023816.R35493">
    <property type="protein sequence ID" value="AALFPA23_023816.P35493"/>
    <property type="gene ID" value="AALFPA23_023816"/>
</dbReference>
<evidence type="ECO:0000256" key="1">
    <source>
        <dbReference type="ARBA" id="ARBA00022574"/>
    </source>
</evidence>
<dbReference type="SMART" id="SM01026">
    <property type="entry name" value="Beach"/>
    <property type="match status" value="1"/>
</dbReference>
<proteinExistence type="predicted"/>
<dbReference type="SMART" id="SM00320">
    <property type="entry name" value="WD40"/>
    <property type="match status" value="1"/>
</dbReference>
<dbReference type="Gene3D" id="1.10.1540.10">
    <property type="entry name" value="BEACH domain"/>
    <property type="match status" value="1"/>
</dbReference>
<keyword evidence="1 2" id="KW-0853">WD repeat</keyword>
<evidence type="ECO:0000313" key="6">
    <source>
        <dbReference type="EnsemblMetazoa" id="AALFPA23_023816.P35493"/>
    </source>
</evidence>
<reference evidence="6" key="2">
    <citation type="submission" date="2025-05" db="UniProtKB">
        <authorList>
            <consortium name="EnsemblMetazoa"/>
        </authorList>
    </citation>
    <scope>IDENTIFICATION</scope>
    <source>
        <strain evidence="6">Foshan</strain>
    </source>
</reference>
<dbReference type="SUPFAM" id="SSF50978">
    <property type="entry name" value="WD40 repeat-like"/>
    <property type="match status" value="1"/>
</dbReference>
<evidence type="ECO:0000313" key="7">
    <source>
        <dbReference type="Proteomes" id="UP000069940"/>
    </source>
</evidence>
<evidence type="ECO:0000259" key="4">
    <source>
        <dbReference type="PROSITE" id="PS50197"/>
    </source>
</evidence>
<evidence type="ECO:0000256" key="3">
    <source>
        <dbReference type="SAM" id="MobiDB-lite"/>
    </source>
</evidence>
<accession>A0ABM2A2F7</accession>
<name>A0ABM2A2F7_AEDAL</name>
<dbReference type="PROSITE" id="PS50294">
    <property type="entry name" value="WD_REPEATS_REGION"/>
    <property type="match status" value="1"/>
</dbReference>
<evidence type="ECO:0000259" key="5">
    <source>
        <dbReference type="PROSITE" id="PS51783"/>
    </source>
</evidence>
<dbReference type="PROSITE" id="PS51783">
    <property type="entry name" value="PH_BEACH"/>
    <property type="match status" value="1"/>
</dbReference>
<dbReference type="InterPro" id="IPR015943">
    <property type="entry name" value="WD40/YVTN_repeat-like_dom_sf"/>
</dbReference>
<keyword evidence="7" id="KW-1185">Reference proteome</keyword>
<reference evidence="7" key="1">
    <citation type="journal article" date="2015" name="Proc. Natl. Acad. Sci. U.S.A.">
        <title>Genome sequence of the Asian Tiger mosquito, Aedes albopictus, reveals insights into its biology, genetics, and evolution.</title>
        <authorList>
            <person name="Chen X.G."/>
            <person name="Jiang X."/>
            <person name="Gu J."/>
            <person name="Xu M."/>
            <person name="Wu Y."/>
            <person name="Deng Y."/>
            <person name="Zhang C."/>
            <person name="Bonizzoni M."/>
            <person name="Dermauw W."/>
            <person name="Vontas J."/>
            <person name="Armbruster P."/>
            <person name="Huang X."/>
            <person name="Yang Y."/>
            <person name="Zhang H."/>
            <person name="He W."/>
            <person name="Peng H."/>
            <person name="Liu Y."/>
            <person name="Wu K."/>
            <person name="Chen J."/>
            <person name="Lirakis M."/>
            <person name="Topalis P."/>
            <person name="Van Leeuwen T."/>
            <person name="Hall A.B."/>
            <person name="Jiang X."/>
            <person name="Thorpe C."/>
            <person name="Mueller R.L."/>
            <person name="Sun C."/>
            <person name="Waterhouse R.M."/>
            <person name="Yan G."/>
            <person name="Tu Z.J."/>
            <person name="Fang X."/>
            <person name="James A.A."/>
        </authorList>
    </citation>
    <scope>NUCLEOTIDE SEQUENCE [LARGE SCALE GENOMIC DNA]</scope>
    <source>
        <strain evidence="7">Foshan</strain>
    </source>
</reference>
<evidence type="ECO:0000256" key="2">
    <source>
        <dbReference type="PROSITE-ProRule" id="PRU00221"/>
    </source>
</evidence>
<organism evidence="6 7">
    <name type="scientific">Aedes albopictus</name>
    <name type="common">Asian tiger mosquito</name>
    <name type="synonym">Stegomyia albopicta</name>
    <dbReference type="NCBI Taxonomy" id="7160"/>
    <lineage>
        <taxon>Eukaryota</taxon>
        <taxon>Metazoa</taxon>
        <taxon>Ecdysozoa</taxon>
        <taxon>Arthropoda</taxon>
        <taxon>Hexapoda</taxon>
        <taxon>Insecta</taxon>
        <taxon>Pterygota</taxon>
        <taxon>Neoptera</taxon>
        <taxon>Endopterygota</taxon>
        <taxon>Diptera</taxon>
        <taxon>Nematocera</taxon>
        <taxon>Culicoidea</taxon>
        <taxon>Culicidae</taxon>
        <taxon>Culicinae</taxon>
        <taxon>Aedini</taxon>
        <taxon>Aedes</taxon>
        <taxon>Stegomyia</taxon>
    </lineage>
</organism>
<dbReference type="SUPFAM" id="SSF48371">
    <property type="entry name" value="ARM repeat"/>
    <property type="match status" value="1"/>
</dbReference>
<dbReference type="InterPro" id="IPR001680">
    <property type="entry name" value="WD40_rpt"/>
</dbReference>
<dbReference type="PANTHER" id="PTHR13743:SF86">
    <property type="entry name" value="LYSOSOMAL-TRAFFICKING REGULATOR"/>
    <property type="match status" value="1"/>
</dbReference>
<dbReference type="SUPFAM" id="SSF81837">
    <property type="entry name" value="BEACH domain"/>
    <property type="match status" value="1"/>
</dbReference>
<dbReference type="Gene3D" id="2.130.10.10">
    <property type="entry name" value="YVTN repeat-like/Quinoprotein amine dehydrogenase"/>
    <property type="match status" value="1"/>
</dbReference>
<dbReference type="InterPro" id="IPR023362">
    <property type="entry name" value="PH-BEACH_dom"/>
</dbReference>
<feature type="repeat" description="WD" evidence="2">
    <location>
        <begin position="3281"/>
        <end position="3322"/>
    </location>
</feature>
<feature type="compositionally biased region" description="Gly residues" evidence="3">
    <location>
        <begin position="200"/>
        <end position="213"/>
    </location>
</feature>
<dbReference type="Gene3D" id="2.30.29.30">
    <property type="entry name" value="Pleckstrin-homology domain (PH domain)/Phosphotyrosine-binding domain (PTB)"/>
    <property type="match status" value="1"/>
</dbReference>
<dbReference type="GeneID" id="109414613"/>
<dbReference type="InterPro" id="IPR016024">
    <property type="entry name" value="ARM-type_fold"/>
</dbReference>